<dbReference type="PANTHER" id="PTHR45586:SF1">
    <property type="entry name" value="LIPOPOLYSACCHARIDE ASSEMBLY PROTEIN B"/>
    <property type="match status" value="1"/>
</dbReference>
<keyword evidence="2 3" id="KW-0802">TPR repeat</keyword>
<evidence type="ECO:0000313" key="5">
    <source>
        <dbReference type="EMBL" id="BCM83623.1"/>
    </source>
</evidence>
<dbReference type="AlphaFoldDB" id="A0A8H8WSS7"/>
<dbReference type="Proteomes" id="UP000663508">
    <property type="component" value="Chromosome"/>
</dbReference>
<dbReference type="SUPFAM" id="SSF48452">
    <property type="entry name" value="TPR-like"/>
    <property type="match status" value="3"/>
</dbReference>
<feature type="region of interest" description="Disordered" evidence="4">
    <location>
        <begin position="272"/>
        <end position="294"/>
    </location>
</feature>
<evidence type="ECO:0000256" key="4">
    <source>
        <dbReference type="SAM" id="MobiDB-lite"/>
    </source>
</evidence>
<dbReference type="InterPro" id="IPR051012">
    <property type="entry name" value="CellSynth/LPSAsmb/PSIAsmb"/>
</dbReference>
<evidence type="ECO:0000256" key="3">
    <source>
        <dbReference type="PROSITE-ProRule" id="PRU00339"/>
    </source>
</evidence>
<dbReference type="EMBL" id="AP024145">
    <property type="protein sequence ID" value="BCM83623.1"/>
    <property type="molecule type" value="Genomic_DNA"/>
</dbReference>
<evidence type="ECO:0000313" key="6">
    <source>
        <dbReference type="Proteomes" id="UP000663508"/>
    </source>
</evidence>
<accession>A0A8H8WSS7</accession>
<dbReference type="PANTHER" id="PTHR45586">
    <property type="entry name" value="TPR REPEAT-CONTAINING PROTEIN PA4667"/>
    <property type="match status" value="1"/>
</dbReference>
<dbReference type="Gene3D" id="1.25.40.10">
    <property type="entry name" value="Tetratricopeptide repeat domain"/>
    <property type="match status" value="3"/>
</dbReference>
<sequence length="821" mass="87144">MIEPLSVTALGSCRVVNPMRLATQNGQARLCNGDVYGYVHTAREVLQLLDIRDGLDLPDGLVPYLAGSRALPFPARDLRAAASAPGAYLVEISSLKTVVLGEWVLQLNYFAERFRTAPEVLRTFLAAALPEQRDVRAAELARLPAYHALAPFDRHVLAEAFILATTRQDLERDVLAIAGRLARPTVFVTHCNIPDARGLEIESRARIADWLQEIGVRHGLPVYDPTLRVLAFGITAAMAEGGESRAHYTPEFEAVLTEDLLWALCRAAEAGPAPETRAAPPVPQPRMPPLPEASAGSTRAGAAALLQVGDLPGAAALARAAIAAEPAGGAGLAVLAQIAMRRGDPAAALDFAGQARAAAPSDSAAIAVAAKALTKLKRFEEAAAAWRDMAACRPAAGWALVEAARCLLRARQPEGSLALAEAVLAREPGDPVALAVKAEALRMLGRLESLPAVAEALAATTPEAALAVMQWIIAAGRGDGLARIARTVCAAPGGVPEPYRDDVCRQLRAAAEHTLAQQEWETGAEALRALLAFAPGDREAARALSRLKSRWLAPARSALQAGDVAGAAEAYERALRIDPDEIRTLREAASAAEKCGAWDRAVDLWRQVDRAGGADSSTLARGARAAELAGREEQALAWFRRALDADPGNAKARASTASLARRLAKRARALEAGGEVDEALRLAGIVLAAEPQDAVCTRLVRRGGAHLAGQLRQAVALGDAGRQEVLATRLLTLDPQRFDALRVLSKARLADGRFGEAADLLRRLTAVQSDVAAHWIKLGRCLRMMKSYDAARDAAEEALRRDPHSPAAHKILADLGERRAS</sequence>
<evidence type="ECO:0000256" key="2">
    <source>
        <dbReference type="ARBA" id="ARBA00022803"/>
    </source>
</evidence>
<evidence type="ECO:0000256" key="1">
    <source>
        <dbReference type="ARBA" id="ARBA00022737"/>
    </source>
</evidence>
<dbReference type="PROSITE" id="PS50005">
    <property type="entry name" value="TPR"/>
    <property type="match status" value="2"/>
</dbReference>
<dbReference type="InterPro" id="IPR019734">
    <property type="entry name" value="TPR_rpt"/>
</dbReference>
<organism evidence="5 6">
    <name type="scientific">Methylobacterium indicum</name>
    <dbReference type="NCBI Taxonomy" id="1775910"/>
    <lineage>
        <taxon>Bacteria</taxon>
        <taxon>Pseudomonadati</taxon>
        <taxon>Pseudomonadota</taxon>
        <taxon>Alphaproteobacteria</taxon>
        <taxon>Hyphomicrobiales</taxon>
        <taxon>Methylobacteriaceae</taxon>
        <taxon>Methylobacterium</taxon>
    </lineage>
</organism>
<gene>
    <name evidence="5" type="ORF">mvi_20840</name>
</gene>
<protein>
    <recommendedName>
        <fullName evidence="7">Tetratricopeptide repeat protein</fullName>
    </recommendedName>
</protein>
<keyword evidence="1" id="KW-0677">Repeat</keyword>
<dbReference type="Pfam" id="PF13432">
    <property type="entry name" value="TPR_16"/>
    <property type="match status" value="3"/>
</dbReference>
<evidence type="ECO:0008006" key="7">
    <source>
        <dbReference type="Google" id="ProtNLM"/>
    </source>
</evidence>
<feature type="repeat" description="TPR" evidence="3">
    <location>
        <begin position="548"/>
        <end position="581"/>
    </location>
</feature>
<proteinExistence type="predicted"/>
<dbReference type="SMART" id="SM00028">
    <property type="entry name" value="TPR"/>
    <property type="match status" value="6"/>
</dbReference>
<dbReference type="KEGG" id="mind:mvi_20840"/>
<feature type="repeat" description="TPR" evidence="3">
    <location>
        <begin position="772"/>
        <end position="805"/>
    </location>
</feature>
<feature type="compositionally biased region" description="Pro residues" evidence="4">
    <location>
        <begin position="280"/>
        <end position="291"/>
    </location>
</feature>
<reference evidence="5" key="1">
    <citation type="submission" date="2020-11" db="EMBL/GenBank/DDBJ databases">
        <title>Complete genome sequence of a novel pathogenic Methylobacterium strain isolated from rice in Vietnam.</title>
        <authorList>
            <person name="Lai K."/>
            <person name="Okazaki S."/>
            <person name="Higashi K."/>
            <person name="Mori H."/>
            <person name="Toyoda A."/>
            <person name="Kurokawa K."/>
        </authorList>
    </citation>
    <scope>NUCLEOTIDE SEQUENCE</scope>
    <source>
        <strain evidence="5">VL1</strain>
    </source>
</reference>
<dbReference type="RefSeq" id="WP_207182647.1">
    <property type="nucleotide sequence ID" value="NZ_AP024145.1"/>
</dbReference>
<dbReference type="InterPro" id="IPR011990">
    <property type="entry name" value="TPR-like_helical_dom_sf"/>
</dbReference>
<name>A0A8H8WSS7_9HYPH</name>